<accession>A0A151NHH4</accession>
<feature type="compositionally biased region" description="Acidic residues" evidence="1">
    <location>
        <begin position="261"/>
        <end position="280"/>
    </location>
</feature>
<feature type="region of interest" description="Disordered" evidence="1">
    <location>
        <begin position="240"/>
        <end position="300"/>
    </location>
</feature>
<proteinExistence type="predicted"/>
<evidence type="ECO:0000313" key="3">
    <source>
        <dbReference type="Proteomes" id="UP000050525"/>
    </source>
</evidence>
<dbReference type="Proteomes" id="UP000050525">
    <property type="component" value="Unassembled WGS sequence"/>
</dbReference>
<reference evidence="2 3" key="1">
    <citation type="journal article" date="2012" name="Genome Biol.">
        <title>Sequencing three crocodilian genomes to illuminate the evolution of archosaurs and amniotes.</title>
        <authorList>
            <person name="St John J.A."/>
            <person name="Braun E.L."/>
            <person name="Isberg S.R."/>
            <person name="Miles L.G."/>
            <person name="Chong A.Y."/>
            <person name="Gongora J."/>
            <person name="Dalzell P."/>
            <person name="Moran C."/>
            <person name="Bed'hom B."/>
            <person name="Abzhanov A."/>
            <person name="Burgess S.C."/>
            <person name="Cooksey A.M."/>
            <person name="Castoe T.A."/>
            <person name="Crawford N.G."/>
            <person name="Densmore L.D."/>
            <person name="Drew J.C."/>
            <person name="Edwards S.V."/>
            <person name="Faircloth B.C."/>
            <person name="Fujita M.K."/>
            <person name="Greenwold M.J."/>
            <person name="Hoffmann F.G."/>
            <person name="Howard J.M."/>
            <person name="Iguchi T."/>
            <person name="Janes D.E."/>
            <person name="Khan S.Y."/>
            <person name="Kohno S."/>
            <person name="de Koning A.J."/>
            <person name="Lance S.L."/>
            <person name="McCarthy F.M."/>
            <person name="McCormack J.E."/>
            <person name="Merchant M.E."/>
            <person name="Peterson D.G."/>
            <person name="Pollock D.D."/>
            <person name="Pourmand N."/>
            <person name="Raney B.J."/>
            <person name="Roessler K.A."/>
            <person name="Sanford J.R."/>
            <person name="Sawyer R.H."/>
            <person name="Schmidt C.J."/>
            <person name="Triplett E.W."/>
            <person name="Tuberville T.D."/>
            <person name="Venegas-Anaya M."/>
            <person name="Howard J.T."/>
            <person name="Jarvis E.D."/>
            <person name="Guillette L.J.Jr."/>
            <person name="Glenn T.C."/>
            <person name="Green R.E."/>
            <person name="Ray D.A."/>
        </authorList>
    </citation>
    <scope>NUCLEOTIDE SEQUENCE [LARGE SCALE GENOMIC DNA]</scope>
    <source>
        <strain evidence="2">KSC_2009_1</strain>
    </source>
</reference>
<feature type="compositionally biased region" description="Low complexity" evidence="1">
    <location>
        <begin position="281"/>
        <end position="294"/>
    </location>
</feature>
<sequence length="300" mass="34194">MSYSAASILVLICPNVLRNPFLSGETRPWIRDLPWFYETLNQCCNVYGLQNVGLATMKTHRKIQETERQMDTTLPMDLLLSNACQAVWECIHHKELCKDHRDLNWLIAHRALLLRAWRHRKEQLGRPSCPWPNKTIEHLLWLCTCAKEVWKRVQKLGEVVTSVSQLTSETALYGHLTKHQGSPSLRFGQFASCVRSALWKARNLLLYRQTDIEVVGCMKMVLSELQTYYQKSVAKDGEDTANATWHRDTWHKTIQPPPSEEGSESSGEEEQTSGTEDSDSDNGSSSGSSSGSWSNDRENL</sequence>
<evidence type="ECO:0000313" key="2">
    <source>
        <dbReference type="EMBL" id="KYO36248.1"/>
    </source>
</evidence>
<dbReference type="AlphaFoldDB" id="A0A151NHH4"/>
<keyword evidence="3" id="KW-1185">Reference proteome</keyword>
<evidence type="ECO:0008006" key="4">
    <source>
        <dbReference type="Google" id="ProtNLM"/>
    </source>
</evidence>
<evidence type="ECO:0000256" key="1">
    <source>
        <dbReference type="SAM" id="MobiDB-lite"/>
    </source>
</evidence>
<dbReference type="EMBL" id="AKHW03002956">
    <property type="protein sequence ID" value="KYO36248.1"/>
    <property type="molecule type" value="Genomic_DNA"/>
</dbReference>
<comment type="caution">
    <text evidence="2">The sequence shown here is derived from an EMBL/GenBank/DDBJ whole genome shotgun (WGS) entry which is preliminary data.</text>
</comment>
<organism evidence="2 3">
    <name type="scientific">Alligator mississippiensis</name>
    <name type="common">American alligator</name>
    <dbReference type="NCBI Taxonomy" id="8496"/>
    <lineage>
        <taxon>Eukaryota</taxon>
        <taxon>Metazoa</taxon>
        <taxon>Chordata</taxon>
        <taxon>Craniata</taxon>
        <taxon>Vertebrata</taxon>
        <taxon>Euteleostomi</taxon>
        <taxon>Archelosauria</taxon>
        <taxon>Archosauria</taxon>
        <taxon>Crocodylia</taxon>
        <taxon>Alligatoridae</taxon>
        <taxon>Alligatorinae</taxon>
        <taxon>Alligator</taxon>
    </lineage>
</organism>
<gene>
    <name evidence="2" type="ORF">Y1Q_0024031</name>
</gene>
<name>A0A151NHH4_ALLMI</name>
<protein>
    <recommendedName>
        <fullName evidence="4">Reverse transcriptase zinc-binding domain-containing protein</fullName>
    </recommendedName>
</protein>